<feature type="region of interest" description="Disordered" evidence="1">
    <location>
        <begin position="142"/>
        <end position="199"/>
    </location>
</feature>
<evidence type="ECO:0000256" key="1">
    <source>
        <dbReference type="SAM" id="MobiDB-lite"/>
    </source>
</evidence>
<organism evidence="3 4">
    <name type="scientific">Leptomonas seymouri</name>
    <dbReference type="NCBI Taxonomy" id="5684"/>
    <lineage>
        <taxon>Eukaryota</taxon>
        <taxon>Discoba</taxon>
        <taxon>Euglenozoa</taxon>
        <taxon>Kinetoplastea</taxon>
        <taxon>Metakinetoplastina</taxon>
        <taxon>Trypanosomatida</taxon>
        <taxon>Trypanosomatidae</taxon>
        <taxon>Leishmaniinae</taxon>
        <taxon>Leptomonas</taxon>
    </lineage>
</organism>
<gene>
    <name evidence="3" type="ORF">ABL78_4416</name>
</gene>
<feature type="compositionally biased region" description="Acidic residues" evidence="1">
    <location>
        <begin position="457"/>
        <end position="468"/>
    </location>
</feature>
<dbReference type="Proteomes" id="UP000038009">
    <property type="component" value="Unassembled WGS sequence"/>
</dbReference>
<proteinExistence type="predicted"/>
<comment type="caution">
    <text evidence="3">The sequence shown here is derived from an EMBL/GenBank/DDBJ whole genome shotgun (WGS) entry which is preliminary data.</text>
</comment>
<reference evidence="3 4" key="1">
    <citation type="journal article" date="2015" name="PLoS Pathog.">
        <title>Leptomonas seymouri: Adaptations to the Dixenous Life Cycle Analyzed by Genome Sequencing, Transcriptome Profiling and Co-infection with Leishmania donovani.</title>
        <authorList>
            <person name="Kraeva N."/>
            <person name="Butenko A."/>
            <person name="Hlavacova J."/>
            <person name="Kostygov A."/>
            <person name="Myskova J."/>
            <person name="Grybchuk D."/>
            <person name="Lestinova T."/>
            <person name="Votypka J."/>
            <person name="Volf P."/>
            <person name="Opperdoes F."/>
            <person name="Flegontov P."/>
            <person name="Lukes J."/>
            <person name="Yurchenko V."/>
        </authorList>
    </citation>
    <scope>NUCLEOTIDE SEQUENCE [LARGE SCALE GENOMIC DNA]</scope>
    <source>
        <strain evidence="3 4">ATCC 30220</strain>
    </source>
</reference>
<feature type="compositionally biased region" description="Basic and acidic residues" evidence="1">
    <location>
        <begin position="56"/>
        <end position="68"/>
    </location>
</feature>
<sequence>MDNLTELLKNIDRSKIDEALALLQSLRNDQPAQSVQAAISQPASSSSSPDSQQSETRNKQPSEAEESQRAQASKGFSGKAEPTPLDDDDTPLVSLGWLLSTDEKKAAREVHKAEKDAEKEARKMKEEESQFVKLEADCRRAISEEERVARRSQRESERESRRAAREAEKETRRKAREVEQEAEREQRQKAREAVLEAKQKAREAEKEALKAPKEAPNSLAVFGFLSSAVKADNTKKKLFSHFVQDKRIVPAALQFWAKTEAKANLDEEGASIVRIPASKAYRGTRRSAENSRSCFVDEESSLLHPPMVVEPDVSRKVEVCVRDFNAMIEASNAQEVQRRELLRECGCAFHVAAIEPYHSFDNEVVFSGFFAIGYDPCQSRPPYFGTYNHLQEGNLNEVELLQMARFAPGGEIPRLSNIDYDYDSGDDWDVMEGDEDIAASSSEDSEENSKLNSLDSSDLDFINDDDEEDSDCDIQRRVMEARQRRLFRLRNKDKLVPSYSGPFVGLPNDEHPLRNFDEMERIAPLTAAHFNLLLENELSALTTGSAGIPAIGDEDLSVEERDAKLQRALMEAALKNRREMADHELKALHDLIKVNGKISTKMIVKALREQQLCVGVAQAEMVRTIKRFYERRHGSLALRETPWSPTDERLFTPAPSAKKTKSTDKGGKANAAEADNINDADDENDDDHTENEKTNERTEVTSDPASGSGAPPPAQSGKAEIAVHAAAPTSSAVEVKEEGVPKAKQRTLTELLPKVGVVKDAKRQREDEDPEDQNGGVSASIGD</sequence>
<dbReference type="OMA" id="RNFDEME"/>
<dbReference type="Pfam" id="PF12253">
    <property type="entry name" value="CAF1A_dimeriz"/>
    <property type="match status" value="1"/>
</dbReference>
<feature type="compositionally biased region" description="Basic and acidic residues" evidence="1">
    <location>
        <begin position="101"/>
        <end position="130"/>
    </location>
</feature>
<dbReference type="EMBL" id="LJSK01000127">
    <property type="protein sequence ID" value="KPI86514.1"/>
    <property type="molecule type" value="Genomic_DNA"/>
</dbReference>
<feature type="region of interest" description="Disordered" evidence="1">
    <location>
        <begin position="640"/>
        <end position="783"/>
    </location>
</feature>
<feature type="domain" description="Chromatin assembly factor 1 subunit A dimerization" evidence="2">
    <location>
        <begin position="379"/>
        <end position="448"/>
    </location>
</feature>
<evidence type="ECO:0000259" key="2">
    <source>
        <dbReference type="Pfam" id="PF12253"/>
    </source>
</evidence>
<name>A0A0N1I6G0_LEPSE</name>
<evidence type="ECO:0000313" key="4">
    <source>
        <dbReference type="Proteomes" id="UP000038009"/>
    </source>
</evidence>
<feature type="region of interest" description="Disordered" evidence="1">
    <location>
        <begin position="437"/>
        <end position="468"/>
    </location>
</feature>
<feature type="compositionally biased region" description="Acidic residues" evidence="1">
    <location>
        <begin position="676"/>
        <end position="689"/>
    </location>
</feature>
<protein>
    <recommendedName>
        <fullName evidence="2">Chromatin assembly factor 1 subunit A dimerization domain-containing protein</fullName>
    </recommendedName>
</protein>
<feature type="compositionally biased region" description="Basic and acidic residues" evidence="1">
    <location>
        <begin position="757"/>
        <end position="766"/>
    </location>
</feature>
<feature type="region of interest" description="Disordered" evidence="1">
    <location>
        <begin position="29"/>
        <end position="130"/>
    </location>
</feature>
<dbReference type="InterPro" id="IPR022043">
    <property type="entry name" value="CAF1A_DD"/>
</dbReference>
<feature type="compositionally biased region" description="Basic and acidic residues" evidence="1">
    <location>
        <begin position="690"/>
        <end position="700"/>
    </location>
</feature>
<dbReference type="AlphaFoldDB" id="A0A0N1I6G0"/>
<feature type="compositionally biased region" description="Low complexity" evidence="1">
    <location>
        <begin position="30"/>
        <end position="54"/>
    </location>
</feature>
<keyword evidence="4" id="KW-1185">Reference proteome</keyword>
<dbReference type="VEuPathDB" id="TriTrypDB:Lsey_0127_0090"/>
<evidence type="ECO:0000313" key="3">
    <source>
        <dbReference type="EMBL" id="KPI86514.1"/>
    </source>
</evidence>
<dbReference type="OrthoDB" id="265314at2759"/>
<accession>A0A0N1I6G0</accession>